<feature type="transmembrane region" description="Helical" evidence="1">
    <location>
        <begin position="85"/>
        <end position="102"/>
    </location>
</feature>
<feature type="transmembrane region" description="Helical" evidence="1">
    <location>
        <begin position="354"/>
        <end position="373"/>
    </location>
</feature>
<gene>
    <name evidence="2" type="ORF">FHX46_005590</name>
</gene>
<name>A0ABX0T648_9PSEU</name>
<protein>
    <recommendedName>
        <fullName evidence="4">Glycosyltransferase RgtA/B/C/D-like domain-containing protein</fullName>
    </recommendedName>
</protein>
<feature type="transmembrane region" description="Helical" evidence="1">
    <location>
        <begin position="300"/>
        <end position="318"/>
    </location>
</feature>
<feature type="transmembrane region" description="Helical" evidence="1">
    <location>
        <begin position="16"/>
        <end position="36"/>
    </location>
</feature>
<keyword evidence="1" id="KW-0812">Transmembrane</keyword>
<keyword evidence="3" id="KW-1185">Reference proteome</keyword>
<evidence type="ECO:0000256" key="1">
    <source>
        <dbReference type="SAM" id="Phobius"/>
    </source>
</evidence>
<dbReference type="Proteomes" id="UP000754495">
    <property type="component" value="Unassembled WGS sequence"/>
</dbReference>
<sequence>MTTTVRDEVRNRPIRGWVWAGVAALPVALTAAWIGLGHDVRSVLGGLDVSPSGAAGTFVDRTPAYRWLVHGLGVFDVRSVGVGEGLVRLVVLAVVAGAAWWLRAGLRRGLRPGEASAVAATVGLALALAPNGDFLQPEWVAAVCAVAAIGAALTAPAAVGGVLLALAVLVGYTTLPTALIALGVIAALDRRRAVVAGGTAVVVTAVLFGLSLLAPREWRWLRESVQLDEGVTRSIGALVKFAANEAMLTPMLALLPASLVVLVRVSRACTAWVVWTVLAVAVVLAGVAVPGQWFQFQAAALIPLAAGWWALAIARWTLVHGRPPWTLVGATVVVTFAARVCLSASFNWRSGHGTLAYGLLGGLVVLAVLACAVEPGRGGRPVLSVPVLVGVLALTVPILPTTPYSFDGVHAAYTNAGRVDIEHKFTGELLAVRDRIGSGTPVVYLTFGDIPYFLGNPTPCRYPSPAYLHQGGYPPGLRGTASYAENVACLSDESVRYVVLEPVWITPAALPPEMAAAVRDRFDCSRALRTDDLTVCPRRQP</sequence>
<proteinExistence type="predicted"/>
<comment type="caution">
    <text evidence="2">The sequence shown here is derived from an EMBL/GenBank/DDBJ whole genome shotgun (WGS) entry which is preliminary data.</text>
</comment>
<keyword evidence="1" id="KW-0472">Membrane</keyword>
<evidence type="ECO:0008006" key="4">
    <source>
        <dbReference type="Google" id="ProtNLM"/>
    </source>
</evidence>
<feature type="transmembrane region" description="Helical" evidence="1">
    <location>
        <begin position="193"/>
        <end position="214"/>
    </location>
</feature>
<feature type="transmembrane region" description="Helical" evidence="1">
    <location>
        <begin position="325"/>
        <end position="348"/>
    </location>
</feature>
<reference evidence="2 3" key="1">
    <citation type="submission" date="2020-03" db="EMBL/GenBank/DDBJ databases">
        <title>Sequencing the genomes of 1000 actinobacteria strains.</title>
        <authorList>
            <person name="Klenk H.-P."/>
        </authorList>
    </citation>
    <scope>NUCLEOTIDE SEQUENCE [LARGE SCALE GENOMIC DNA]</scope>
    <source>
        <strain evidence="2 3">DSM 45668</strain>
    </source>
</reference>
<dbReference type="RefSeq" id="WP_167120836.1">
    <property type="nucleotide sequence ID" value="NZ_JAANOU010000001.1"/>
</dbReference>
<dbReference type="EMBL" id="JAANOU010000001">
    <property type="protein sequence ID" value="NIH83060.1"/>
    <property type="molecule type" value="Genomic_DNA"/>
</dbReference>
<feature type="transmembrane region" description="Helical" evidence="1">
    <location>
        <begin position="382"/>
        <end position="400"/>
    </location>
</feature>
<feature type="transmembrane region" description="Helical" evidence="1">
    <location>
        <begin position="139"/>
        <end position="158"/>
    </location>
</feature>
<accession>A0ABX0T648</accession>
<evidence type="ECO:0000313" key="2">
    <source>
        <dbReference type="EMBL" id="NIH83060.1"/>
    </source>
</evidence>
<keyword evidence="1" id="KW-1133">Transmembrane helix</keyword>
<feature type="transmembrane region" description="Helical" evidence="1">
    <location>
        <begin position="272"/>
        <end position="294"/>
    </location>
</feature>
<feature type="transmembrane region" description="Helical" evidence="1">
    <location>
        <begin position="247"/>
        <end position="265"/>
    </location>
</feature>
<evidence type="ECO:0000313" key="3">
    <source>
        <dbReference type="Proteomes" id="UP000754495"/>
    </source>
</evidence>
<organism evidence="2 3">
    <name type="scientific">Amycolatopsis viridis</name>
    <dbReference type="NCBI Taxonomy" id="185678"/>
    <lineage>
        <taxon>Bacteria</taxon>
        <taxon>Bacillati</taxon>
        <taxon>Actinomycetota</taxon>
        <taxon>Actinomycetes</taxon>
        <taxon>Pseudonocardiales</taxon>
        <taxon>Pseudonocardiaceae</taxon>
        <taxon>Amycolatopsis</taxon>
    </lineage>
</organism>
<feature type="transmembrane region" description="Helical" evidence="1">
    <location>
        <begin position="164"/>
        <end position="186"/>
    </location>
</feature>